<dbReference type="NCBIfam" id="TIGR00045">
    <property type="entry name" value="glycerate kinase"/>
    <property type="match status" value="1"/>
</dbReference>
<dbReference type="GO" id="GO:0031388">
    <property type="term" value="P:organic acid phosphorylation"/>
    <property type="evidence" value="ECO:0007669"/>
    <property type="project" value="UniProtKB-UniRule"/>
</dbReference>
<evidence type="ECO:0000313" key="5">
    <source>
        <dbReference type="EMBL" id="RKQ34334.1"/>
    </source>
</evidence>
<evidence type="ECO:0000256" key="4">
    <source>
        <dbReference type="PIRNR" id="PIRNR006078"/>
    </source>
</evidence>
<dbReference type="InterPro" id="IPR018197">
    <property type="entry name" value="Glycerate_kinase_RE-like"/>
</dbReference>
<evidence type="ECO:0000256" key="3">
    <source>
        <dbReference type="ARBA" id="ARBA00022777"/>
    </source>
</evidence>
<dbReference type="GO" id="GO:0008887">
    <property type="term" value="F:glycerate kinase activity"/>
    <property type="evidence" value="ECO:0007669"/>
    <property type="project" value="UniProtKB-UniRule"/>
</dbReference>
<dbReference type="EMBL" id="RBZP01000004">
    <property type="protein sequence ID" value="RKQ34334.1"/>
    <property type="molecule type" value="Genomic_DNA"/>
</dbReference>
<dbReference type="Gene3D" id="3.40.50.10350">
    <property type="entry name" value="Glycerate kinase, domain 1"/>
    <property type="match status" value="1"/>
</dbReference>
<dbReference type="InterPro" id="IPR004381">
    <property type="entry name" value="Glycerate_kinase"/>
</dbReference>
<comment type="caution">
    <text evidence="5">The sequence shown here is derived from an EMBL/GenBank/DDBJ whole genome shotgun (WGS) entry which is preliminary data.</text>
</comment>
<dbReference type="Pfam" id="PF02595">
    <property type="entry name" value="Gly_kinase"/>
    <property type="match status" value="1"/>
</dbReference>
<dbReference type="Proteomes" id="UP000269301">
    <property type="component" value="Unassembled WGS sequence"/>
</dbReference>
<dbReference type="InterPro" id="IPR018193">
    <property type="entry name" value="Glyc_kinase_flavodox-like_fold"/>
</dbReference>
<dbReference type="AlphaFoldDB" id="A0A495A7L1"/>
<dbReference type="PANTHER" id="PTHR21599:SF0">
    <property type="entry name" value="GLYCERATE KINASE"/>
    <property type="match status" value="1"/>
</dbReference>
<name>A0A495A7L1_9BACI</name>
<protein>
    <submittedName>
        <fullName evidence="5">Glycerate kinase</fullName>
    </submittedName>
</protein>
<organism evidence="5 6">
    <name type="scientific">Oceanobacillus halophilus</name>
    <dbReference type="NCBI Taxonomy" id="930130"/>
    <lineage>
        <taxon>Bacteria</taxon>
        <taxon>Bacillati</taxon>
        <taxon>Bacillota</taxon>
        <taxon>Bacilli</taxon>
        <taxon>Bacillales</taxon>
        <taxon>Bacillaceae</taxon>
        <taxon>Oceanobacillus</taxon>
    </lineage>
</organism>
<keyword evidence="6" id="KW-1185">Reference proteome</keyword>
<accession>A0A495A7L1</accession>
<reference evidence="5 6" key="1">
    <citation type="journal article" date="2016" name="Int. J. Syst. Evol. Microbiol.">
        <title>Oceanobacillus halophilus sp. nov., a novel moderately halophilic bacterium from a hypersaline lake.</title>
        <authorList>
            <person name="Amoozegar M.A."/>
            <person name="Bagheri M."/>
            <person name="Makhdoumi A."/>
            <person name="Nikou M.M."/>
            <person name="Fazeli S.A.S."/>
            <person name="Schumann P."/>
            <person name="Sproer C."/>
            <person name="Sanchez-Porro C."/>
            <person name="Ventosa A."/>
        </authorList>
    </citation>
    <scope>NUCLEOTIDE SEQUENCE [LARGE SCALE GENOMIC DNA]</scope>
    <source>
        <strain evidence="5 6">DSM 23996</strain>
    </source>
</reference>
<dbReference type="PIRSF" id="PIRSF006078">
    <property type="entry name" value="GlxK"/>
    <property type="match status" value="1"/>
</dbReference>
<keyword evidence="3 4" id="KW-0418">Kinase</keyword>
<dbReference type="PANTHER" id="PTHR21599">
    <property type="entry name" value="GLYCERATE KINASE"/>
    <property type="match status" value="1"/>
</dbReference>
<evidence type="ECO:0000313" key="6">
    <source>
        <dbReference type="Proteomes" id="UP000269301"/>
    </source>
</evidence>
<evidence type="ECO:0000256" key="2">
    <source>
        <dbReference type="ARBA" id="ARBA00022679"/>
    </source>
</evidence>
<gene>
    <name evidence="5" type="ORF">D8M06_08135</name>
</gene>
<dbReference type="RefSeq" id="WP_121203897.1">
    <property type="nucleotide sequence ID" value="NZ_RBZP01000004.1"/>
</dbReference>
<evidence type="ECO:0000256" key="1">
    <source>
        <dbReference type="ARBA" id="ARBA00006284"/>
    </source>
</evidence>
<dbReference type="Gene3D" id="3.90.1510.10">
    <property type="entry name" value="Glycerate kinase, domain 2"/>
    <property type="match status" value="1"/>
</dbReference>
<comment type="similarity">
    <text evidence="1 4">Belongs to the glycerate kinase type-1 family.</text>
</comment>
<sequence length="380" mass="40374">MENTRIIIACDSFKGSATTIEVGNYIEQGIKKVDKNVDVVKFPIGDGGEGTVDSLVIGCNGEYQYAEVVGPRGKRLNAKFGMIEGNTAVIEMAEASGLQLIEDKERNPFEATTYGTGELIKVALDHGARKIYIGLGGSATNDGGIGMAQALGVSFKDKDGQEVGYGANGVRNIATIDTTNIDKRLASVPIIALSDVTNPLCGKNGASYIYGPQKGASEEDVKVLDEILFHYGMLIKEQLKLDIAENVGAGAAGGLGAGLMAFCNVKLENGITKILELIKLEDQLKDADLVITGEGKMDSQSLYGKAPIGVATLAKRKDVPVIAIVGSADYDLHEVYKHGIDFILDTVIKPMPLVEAISNVEKLLNIAGESAYRAFKLNTK</sequence>
<dbReference type="OrthoDB" id="9774290at2"/>
<proteinExistence type="inferred from homology"/>
<keyword evidence="2 4" id="KW-0808">Transferase</keyword>
<dbReference type="InterPro" id="IPR036129">
    <property type="entry name" value="Glycerate_kinase_sf"/>
</dbReference>
<dbReference type="SUPFAM" id="SSF110738">
    <property type="entry name" value="Glycerate kinase I"/>
    <property type="match status" value="1"/>
</dbReference>